<dbReference type="InterPro" id="IPR027417">
    <property type="entry name" value="P-loop_NTPase"/>
</dbReference>
<evidence type="ECO:0000256" key="5">
    <source>
        <dbReference type="ARBA" id="ARBA00022989"/>
    </source>
</evidence>
<comment type="caution">
    <text evidence="10">The sequence shown here is derived from an EMBL/GenBank/DDBJ whole genome shotgun (WGS) entry which is preliminary data.</text>
</comment>
<dbReference type="Pfam" id="PF00005">
    <property type="entry name" value="ABC_tran"/>
    <property type="match status" value="1"/>
</dbReference>
<keyword evidence="6 7" id="KW-0472">Membrane</keyword>
<keyword evidence="2 7" id="KW-0812">Transmembrane</keyword>
<feature type="transmembrane region" description="Helical" evidence="7">
    <location>
        <begin position="170"/>
        <end position="189"/>
    </location>
</feature>
<feature type="transmembrane region" description="Helical" evidence="7">
    <location>
        <begin position="62"/>
        <end position="81"/>
    </location>
</feature>
<evidence type="ECO:0000313" key="11">
    <source>
        <dbReference type="Proteomes" id="UP001174210"/>
    </source>
</evidence>
<sequence length="564" mass="58694">MSAETLTAPTPEVRRILRLAVPPAGRLGTAIAFGVLSGASAVALLGVSAWLITRASEQPAMLYLSMAVVGVRAFALGRAFFRYLERLAGHDAAFRQLGTVRSRLYRRLEPLAPDGLRGVRSGDLLTRVADDVDELQNLALRVVQPLVTAAVVVTGSAVVAFLILPAAGVALLATLLVALVAGVLVNRWATASSERRIAPLRAALNDALHDLVSNLDVLTAYDALPAAQERVRVASDRLTAAARSRAAGLGVTAGVVSVLAGAATVWALAAGIPALRDGALSAPGLAVLALLPLAVFEVFGMVPLAFGAWRRVRASAERIADVAPATVPDGIPVDAPDAAPLALGGVPEVRLDGVSARWPEAEGAVLSDVSLRLAPGERVVLTGPTGAGKTALAHVLTRLLDHSGGYALDGVETRGLRQDDVRRVVGLVEQRPYLFDADLRQNLLFARDTATDDELLTALGRVGLAEWTAERGGLDARVGERGALVSGGQAQRIALARALLADFPVLVVDEPTANVDAAAAGAIVRDVLTTAAEDGRTVLLISHTDVPADLVDRTLRLEDGRLVA</sequence>
<dbReference type="PROSITE" id="PS50929">
    <property type="entry name" value="ABC_TM1F"/>
    <property type="match status" value="1"/>
</dbReference>
<feature type="transmembrane region" description="Helical" evidence="7">
    <location>
        <begin position="24"/>
        <end position="50"/>
    </location>
</feature>
<evidence type="ECO:0000256" key="1">
    <source>
        <dbReference type="ARBA" id="ARBA00004651"/>
    </source>
</evidence>
<dbReference type="NCBIfam" id="TIGR02868">
    <property type="entry name" value="CydC"/>
    <property type="match status" value="1"/>
</dbReference>
<dbReference type="InterPro" id="IPR011527">
    <property type="entry name" value="ABC1_TM_dom"/>
</dbReference>
<gene>
    <name evidence="10" type="primary">cydC</name>
    <name evidence="10" type="ORF">P5G59_03855</name>
</gene>
<name>A0ABT8ITY1_9MICO</name>
<dbReference type="SUPFAM" id="SSF52540">
    <property type="entry name" value="P-loop containing nucleoside triphosphate hydrolases"/>
    <property type="match status" value="1"/>
</dbReference>
<evidence type="ECO:0000259" key="8">
    <source>
        <dbReference type="PROSITE" id="PS50893"/>
    </source>
</evidence>
<keyword evidence="4" id="KW-0067">ATP-binding</keyword>
<dbReference type="PANTHER" id="PTHR43394">
    <property type="entry name" value="ATP-DEPENDENT PERMEASE MDL1, MITOCHONDRIAL"/>
    <property type="match status" value="1"/>
</dbReference>
<dbReference type="Pfam" id="PF00664">
    <property type="entry name" value="ABC_membrane"/>
    <property type="match status" value="1"/>
</dbReference>
<feature type="transmembrane region" description="Helical" evidence="7">
    <location>
        <begin position="284"/>
        <end position="309"/>
    </location>
</feature>
<dbReference type="InterPro" id="IPR017871">
    <property type="entry name" value="ABC_transporter-like_CS"/>
</dbReference>
<evidence type="ECO:0000256" key="7">
    <source>
        <dbReference type="SAM" id="Phobius"/>
    </source>
</evidence>
<evidence type="ECO:0000256" key="2">
    <source>
        <dbReference type="ARBA" id="ARBA00022692"/>
    </source>
</evidence>
<organism evidence="10 11">
    <name type="scientific">Leifsonia virtsii</name>
    <dbReference type="NCBI Taxonomy" id="3035915"/>
    <lineage>
        <taxon>Bacteria</taxon>
        <taxon>Bacillati</taxon>
        <taxon>Actinomycetota</taxon>
        <taxon>Actinomycetes</taxon>
        <taxon>Micrococcales</taxon>
        <taxon>Microbacteriaceae</taxon>
        <taxon>Leifsonia</taxon>
    </lineage>
</organism>
<dbReference type="EMBL" id="JAROCB010000001">
    <property type="protein sequence ID" value="MDN4596265.1"/>
    <property type="molecule type" value="Genomic_DNA"/>
</dbReference>
<dbReference type="PROSITE" id="PS00211">
    <property type="entry name" value="ABC_TRANSPORTER_1"/>
    <property type="match status" value="1"/>
</dbReference>
<evidence type="ECO:0000256" key="4">
    <source>
        <dbReference type="ARBA" id="ARBA00022840"/>
    </source>
</evidence>
<keyword evidence="3" id="KW-0547">Nucleotide-binding</keyword>
<evidence type="ECO:0000256" key="3">
    <source>
        <dbReference type="ARBA" id="ARBA00022741"/>
    </source>
</evidence>
<evidence type="ECO:0000313" key="10">
    <source>
        <dbReference type="EMBL" id="MDN4596265.1"/>
    </source>
</evidence>
<dbReference type="InterPro" id="IPR014223">
    <property type="entry name" value="ABC_CydC/D"/>
</dbReference>
<keyword evidence="5 7" id="KW-1133">Transmembrane helix</keyword>
<dbReference type="Proteomes" id="UP001174210">
    <property type="component" value="Unassembled WGS sequence"/>
</dbReference>
<dbReference type="InterPro" id="IPR036640">
    <property type="entry name" value="ABC1_TM_sf"/>
</dbReference>
<protein>
    <submittedName>
        <fullName evidence="10">Thiol reductant ABC exporter subunit CydC</fullName>
    </submittedName>
</protein>
<dbReference type="InterPro" id="IPR003439">
    <property type="entry name" value="ABC_transporter-like_ATP-bd"/>
</dbReference>
<dbReference type="InterPro" id="IPR003593">
    <property type="entry name" value="AAA+_ATPase"/>
</dbReference>
<feature type="domain" description="ABC transporter" evidence="8">
    <location>
        <begin position="349"/>
        <end position="563"/>
    </location>
</feature>
<dbReference type="PANTHER" id="PTHR43394:SF1">
    <property type="entry name" value="ATP-BINDING CASSETTE SUB-FAMILY B MEMBER 10, MITOCHONDRIAL"/>
    <property type="match status" value="1"/>
</dbReference>
<dbReference type="PROSITE" id="PS50893">
    <property type="entry name" value="ABC_TRANSPORTER_2"/>
    <property type="match status" value="1"/>
</dbReference>
<proteinExistence type="predicted"/>
<feature type="transmembrane region" description="Helical" evidence="7">
    <location>
        <begin position="246"/>
        <end position="272"/>
    </location>
</feature>
<dbReference type="Gene3D" id="1.20.1560.10">
    <property type="entry name" value="ABC transporter type 1, transmembrane domain"/>
    <property type="match status" value="1"/>
</dbReference>
<accession>A0ABT8ITY1</accession>
<dbReference type="InterPro" id="IPR039421">
    <property type="entry name" value="Type_1_exporter"/>
</dbReference>
<dbReference type="SMART" id="SM00382">
    <property type="entry name" value="AAA"/>
    <property type="match status" value="1"/>
</dbReference>
<reference evidence="10" key="1">
    <citation type="submission" date="2023-03" db="EMBL/GenBank/DDBJ databases">
        <title>MT1 and MT2 Draft Genomes of Novel Species.</title>
        <authorList>
            <person name="Venkateswaran K."/>
        </authorList>
    </citation>
    <scope>NUCLEOTIDE SEQUENCE</scope>
    <source>
        <strain evidence="10">F6_8S_P_1A</strain>
    </source>
</reference>
<comment type="subcellular location">
    <subcellularLocation>
        <location evidence="1">Cell membrane</location>
        <topology evidence="1">Multi-pass membrane protein</topology>
    </subcellularLocation>
</comment>
<evidence type="ECO:0000259" key="9">
    <source>
        <dbReference type="PROSITE" id="PS50929"/>
    </source>
</evidence>
<feature type="domain" description="ABC transmembrane type-1" evidence="9">
    <location>
        <begin position="30"/>
        <end position="311"/>
    </location>
</feature>
<evidence type="ECO:0000256" key="6">
    <source>
        <dbReference type="ARBA" id="ARBA00023136"/>
    </source>
</evidence>
<dbReference type="RefSeq" id="WP_301216167.1">
    <property type="nucleotide sequence ID" value="NZ_JAROCB010000001.1"/>
</dbReference>
<dbReference type="SUPFAM" id="SSF90123">
    <property type="entry name" value="ABC transporter transmembrane region"/>
    <property type="match status" value="1"/>
</dbReference>
<dbReference type="Gene3D" id="3.40.50.300">
    <property type="entry name" value="P-loop containing nucleotide triphosphate hydrolases"/>
    <property type="match status" value="1"/>
</dbReference>
<keyword evidence="11" id="KW-1185">Reference proteome</keyword>